<organism evidence="2 3">
    <name type="scientific">Actinoallomurus iriomotensis</name>
    <dbReference type="NCBI Taxonomy" id="478107"/>
    <lineage>
        <taxon>Bacteria</taxon>
        <taxon>Bacillati</taxon>
        <taxon>Actinomycetota</taxon>
        <taxon>Actinomycetes</taxon>
        <taxon>Streptosporangiales</taxon>
        <taxon>Thermomonosporaceae</taxon>
        <taxon>Actinoallomurus</taxon>
    </lineage>
</organism>
<gene>
    <name evidence="2" type="ORF">Airi01_080880</name>
</gene>
<feature type="region of interest" description="Disordered" evidence="1">
    <location>
        <begin position="10"/>
        <end position="32"/>
    </location>
</feature>
<dbReference type="RefSeq" id="WP_285631861.1">
    <property type="nucleotide sequence ID" value="NZ_BSTJ01000012.1"/>
</dbReference>
<evidence type="ECO:0000256" key="1">
    <source>
        <dbReference type="SAM" id="MobiDB-lite"/>
    </source>
</evidence>
<comment type="caution">
    <text evidence="2">The sequence shown here is derived from an EMBL/GenBank/DDBJ whole genome shotgun (WGS) entry which is preliminary data.</text>
</comment>
<dbReference type="Proteomes" id="UP001165135">
    <property type="component" value="Unassembled WGS sequence"/>
</dbReference>
<reference evidence="2" key="1">
    <citation type="submission" date="2023-03" db="EMBL/GenBank/DDBJ databases">
        <title>Actinoallomurus iriomotensis NBRC 103681.</title>
        <authorList>
            <person name="Ichikawa N."/>
            <person name="Sato H."/>
            <person name="Tonouchi N."/>
        </authorList>
    </citation>
    <scope>NUCLEOTIDE SEQUENCE</scope>
    <source>
        <strain evidence="2">NBRC 103681</strain>
    </source>
</reference>
<name>A0A9W6VVK2_9ACTN</name>
<dbReference type="EMBL" id="BSTJ01000012">
    <property type="protein sequence ID" value="GLY79821.1"/>
    <property type="molecule type" value="Genomic_DNA"/>
</dbReference>
<accession>A0A9W6VVK2</accession>
<evidence type="ECO:0000313" key="2">
    <source>
        <dbReference type="EMBL" id="GLY79821.1"/>
    </source>
</evidence>
<proteinExistence type="predicted"/>
<sequence length="189" mass="19936">MFLGLLRGTFVTGEPPADTTDRPTLGPATGNPGWTALDDAIADIIADVARTELTALTRALDAQSHRKAHHTAANPADPVAEAGARVNRSPISRSLTATDARDPGTLIANAEASDARPLTFANDELTERHHHIGALITGARVNRFLTTTTPAEADRDPRILIVQAEALTSELLTTADDALPSRHTATSGR</sequence>
<evidence type="ECO:0000313" key="3">
    <source>
        <dbReference type="Proteomes" id="UP001165135"/>
    </source>
</evidence>
<protein>
    <submittedName>
        <fullName evidence="2">Uncharacterized protein</fullName>
    </submittedName>
</protein>
<dbReference type="AlphaFoldDB" id="A0A9W6VVK2"/>